<dbReference type="InterPro" id="IPR001041">
    <property type="entry name" value="2Fe-2S_ferredoxin-type"/>
</dbReference>
<accession>A0ABR8C5X4</accession>
<evidence type="ECO:0000259" key="1">
    <source>
        <dbReference type="Pfam" id="PF00111"/>
    </source>
</evidence>
<evidence type="ECO:0000313" key="2">
    <source>
        <dbReference type="EMBL" id="MBD2315986.1"/>
    </source>
</evidence>
<reference evidence="2 3" key="1">
    <citation type="journal article" date="2020" name="ISME J.">
        <title>Comparative genomics reveals insights into cyanobacterial evolution and habitat adaptation.</title>
        <authorList>
            <person name="Chen M.Y."/>
            <person name="Teng W.K."/>
            <person name="Zhao L."/>
            <person name="Hu C.X."/>
            <person name="Zhou Y.K."/>
            <person name="Han B.P."/>
            <person name="Song L.R."/>
            <person name="Shu W.S."/>
        </authorList>
    </citation>
    <scope>NUCLEOTIDE SEQUENCE [LARGE SCALE GENOMIC DNA]</scope>
    <source>
        <strain evidence="2 3">FACHB-1050</strain>
    </source>
</reference>
<dbReference type="Proteomes" id="UP000618445">
    <property type="component" value="Unassembled WGS sequence"/>
</dbReference>
<organism evidence="2 3">
    <name type="scientific">Phormidium tenue FACHB-1050</name>
    <dbReference type="NCBI Taxonomy" id="2692857"/>
    <lineage>
        <taxon>Bacteria</taxon>
        <taxon>Bacillati</taxon>
        <taxon>Cyanobacteriota</taxon>
        <taxon>Cyanophyceae</taxon>
        <taxon>Oscillatoriophycideae</taxon>
        <taxon>Oscillatoriales</taxon>
        <taxon>Oscillatoriaceae</taxon>
        <taxon>Phormidium</taxon>
    </lineage>
</organism>
<dbReference type="Pfam" id="PF00111">
    <property type="entry name" value="Fer2"/>
    <property type="match status" value="1"/>
</dbReference>
<proteinExistence type="predicted"/>
<name>A0ABR8C5X4_9CYAN</name>
<dbReference type="InterPro" id="IPR012675">
    <property type="entry name" value="Beta-grasp_dom_sf"/>
</dbReference>
<dbReference type="EMBL" id="JACJQY010000004">
    <property type="protein sequence ID" value="MBD2315986.1"/>
    <property type="molecule type" value="Genomic_DNA"/>
</dbReference>
<dbReference type="SUPFAM" id="SSF54292">
    <property type="entry name" value="2Fe-2S ferredoxin-like"/>
    <property type="match status" value="1"/>
</dbReference>
<feature type="domain" description="2Fe-2S ferredoxin-type" evidence="1">
    <location>
        <begin position="6"/>
        <end position="85"/>
    </location>
</feature>
<dbReference type="InterPro" id="IPR036010">
    <property type="entry name" value="2Fe-2S_ferredoxin-like_sf"/>
</dbReference>
<dbReference type="Gene3D" id="3.10.20.30">
    <property type="match status" value="1"/>
</dbReference>
<sequence length="146" mass="16421">MPCIKLEPLGITINVSAKNGLWRSLKHAKVELVATCQGQGTCGTCALRVFEGANCLSTMQTLEQVTLKNTRRDLSLYRLTCQASVLDDGVVFYLDNKADKKLAQIFERLKNRIAPRNIYHPITNELLVQEGNLITQEILERLLSDF</sequence>
<dbReference type="CDD" id="cd00207">
    <property type="entry name" value="fer2"/>
    <property type="match status" value="1"/>
</dbReference>
<comment type="caution">
    <text evidence="2">The sequence shown here is derived from an EMBL/GenBank/DDBJ whole genome shotgun (WGS) entry which is preliminary data.</text>
</comment>
<protein>
    <submittedName>
        <fullName evidence="2">2Fe-2S iron-sulfur cluster binding domain-containing protein</fullName>
    </submittedName>
</protein>
<gene>
    <name evidence="2" type="ORF">H6G05_03870</name>
</gene>
<dbReference type="RefSeq" id="WP_190576470.1">
    <property type="nucleotide sequence ID" value="NZ_CAWPQU010000034.1"/>
</dbReference>
<keyword evidence="3" id="KW-1185">Reference proteome</keyword>
<evidence type="ECO:0000313" key="3">
    <source>
        <dbReference type="Proteomes" id="UP000618445"/>
    </source>
</evidence>